<keyword evidence="15" id="KW-1185">Reference proteome</keyword>
<feature type="region of interest" description="Disordered" evidence="11">
    <location>
        <begin position="179"/>
        <end position="200"/>
    </location>
</feature>
<accession>A0AAW9RNZ9</accession>
<gene>
    <name evidence="14" type="ORF">V3330_19350</name>
</gene>
<evidence type="ECO:0000256" key="11">
    <source>
        <dbReference type="SAM" id="MobiDB-lite"/>
    </source>
</evidence>
<evidence type="ECO:0000313" key="14">
    <source>
        <dbReference type="EMBL" id="MEJ8569793.1"/>
    </source>
</evidence>
<evidence type="ECO:0000313" key="15">
    <source>
        <dbReference type="Proteomes" id="UP001359886"/>
    </source>
</evidence>
<dbReference type="Pfam" id="PF07963">
    <property type="entry name" value="N_methyl"/>
    <property type="match status" value="1"/>
</dbReference>
<evidence type="ECO:0000256" key="2">
    <source>
        <dbReference type="ARBA" id="ARBA00021549"/>
    </source>
</evidence>
<dbReference type="GO" id="GO:0005886">
    <property type="term" value="C:plasma membrane"/>
    <property type="evidence" value="ECO:0007669"/>
    <property type="project" value="UniProtKB-SubCell"/>
</dbReference>
<comment type="caution">
    <text evidence="14">The sequence shown here is derived from an EMBL/GenBank/DDBJ whole genome shotgun (WGS) entry which is preliminary data.</text>
</comment>
<evidence type="ECO:0000256" key="12">
    <source>
        <dbReference type="SAM" id="Phobius"/>
    </source>
</evidence>
<evidence type="ECO:0000256" key="9">
    <source>
        <dbReference type="ARBA" id="ARBA00025772"/>
    </source>
</evidence>
<dbReference type="Gene3D" id="3.55.40.10">
    <property type="entry name" value="minor pseudopilin epsh domain"/>
    <property type="match status" value="1"/>
</dbReference>
<sequence>MLPTWFSKPTDSTTIGHFGDPSASQRGFTVLEALITLAIAAVLLVTGVPALQDFGARQRMSAAMHALHGQLALARDTAIRQAVTSVACPGRPEIGCLTDSDWSGGWFVFSDFNGDRAHQPAEPVHRVEPGLEHLTIRSSNGRPTLRFLPDGSAPGSNGSITFCDHRGPPKARKLVVSNTGRIRREPAPGTDPEACPYSTG</sequence>
<evidence type="ECO:0000256" key="10">
    <source>
        <dbReference type="ARBA" id="ARBA00030775"/>
    </source>
</evidence>
<dbReference type="GO" id="GO:0015628">
    <property type="term" value="P:protein secretion by the type II secretion system"/>
    <property type="evidence" value="ECO:0007669"/>
    <property type="project" value="InterPro"/>
</dbReference>
<dbReference type="InterPro" id="IPR012902">
    <property type="entry name" value="N_methyl_site"/>
</dbReference>
<keyword evidence="7 12" id="KW-1133">Transmembrane helix</keyword>
<evidence type="ECO:0000256" key="6">
    <source>
        <dbReference type="ARBA" id="ARBA00022692"/>
    </source>
</evidence>
<evidence type="ECO:0000256" key="1">
    <source>
        <dbReference type="ARBA" id="ARBA00004377"/>
    </source>
</evidence>
<dbReference type="NCBIfam" id="TIGR02532">
    <property type="entry name" value="IV_pilin_GFxxxE"/>
    <property type="match status" value="1"/>
</dbReference>
<evidence type="ECO:0000256" key="4">
    <source>
        <dbReference type="ARBA" id="ARBA00022481"/>
    </source>
</evidence>
<dbReference type="InterPro" id="IPR045584">
    <property type="entry name" value="Pilin-like"/>
</dbReference>
<evidence type="ECO:0000256" key="5">
    <source>
        <dbReference type="ARBA" id="ARBA00022519"/>
    </source>
</evidence>
<dbReference type="EMBL" id="JAZHOG010000020">
    <property type="protein sequence ID" value="MEJ8569793.1"/>
    <property type="molecule type" value="Genomic_DNA"/>
</dbReference>
<evidence type="ECO:0000256" key="7">
    <source>
        <dbReference type="ARBA" id="ARBA00022989"/>
    </source>
</evidence>
<keyword evidence="5" id="KW-0997">Cell inner membrane</keyword>
<dbReference type="AlphaFoldDB" id="A0AAW9RNZ9"/>
<protein>
    <recommendedName>
        <fullName evidence="2">Type II secretion system protein H</fullName>
    </recommendedName>
    <alternativeName>
        <fullName evidence="10">General secretion pathway protein H</fullName>
    </alternativeName>
</protein>
<dbReference type="SUPFAM" id="SSF54523">
    <property type="entry name" value="Pili subunits"/>
    <property type="match status" value="1"/>
</dbReference>
<dbReference type="GO" id="GO:0015627">
    <property type="term" value="C:type II protein secretion system complex"/>
    <property type="evidence" value="ECO:0007669"/>
    <property type="project" value="InterPro"/>
</dbReference>
<comment type="subcellular location">
    <subcellularLocation>
        <location evidence="1">Cell inner membrane</location>
        <topology evidence="1">Single-pass membrane protein</topology>
    </subcellularLocation>
</comment>
<keyword evidence="6 12" id="KW-0812">Transmembrane</keyword>
<keyword evidence="3" id="KW-1003">Cell membrane</keyword>
<organism evidence="14 15">
    <name type="scientific">Elongatibacter sediminis</name>
    <dbReference type="NCBI Taxonomy" id="3119006"/>
    <lineage>
        <taxon>Bacteria</taxon>
        <taxon>Pseudomonadati</taxon>
        <taxon>Pseudomonadota</taxon>
        <taxon>Gammaproteobacteria</taxon>
        <taxon>Chromatiales</taxon>
        <taxon>Wenzhouxiangellaceae</taxon>
        <taxon>Elongatibacter</taxon>
    </lineage>
</organism>
<proteinExistence type="inferred from homology"/>
<evidence type="ECO:0000256" key="3">
    <source>
        <dbReference type="ARBA" id="ARBA00022475"/>
    </source>
</evidence>
<keyword evidence="4" id="KW-0488">Methylation</keyword>
<keyword evidence="8 12" id="KW-0472">Membrane</keyword>
<reference evidence="14 15" key="1">
    <citation type="submission" date="2024-02" db="EMBL/GenBank/DDBJ databases">
        <title>A novel Wenzhouxiangellaceae bacterium, isolated from coastal sediments.</title>
        <authorList>
            <person name="Du Z.-J."/>
            <person name="Ye Y.-Q."/>
            <person name="Zhang X.-Y."/>
        </authorList>
    </citation>
    <scope>NUCLEOTIDE SEQUENCE [LARGE SCALE GENOMIC DNA]</scope>
    <source>
        <strain evidence="14 15">CH-27</strain>
    </source>
</reference>
<feature type="transmembrane region" description="Helical" evidence="12">
    <location>
        <begin position="28"/>
        <end position="51"/>
    </location>
</feature>
<evidence type="ECO:0000256" key="8">
    <source>
        <dbReference type="ARBA" id="ARBA00023136"/>
    </source>
</evidence>
<dbReference type="RefSeq" id="WP_354697120.1">
    <property type="nucleotide sequence ID" value="NZ_JAZHOG010000020.1"/>
</dbReference>
<feature type="domain" description="General secretion pathway GspH" evidence="13">
    <location>
        <begin position="64"/>
        <end position="180"/>
    </location>
</feature>
<evidence type="ECO:0000259" key="13">
    <source>
        <dbReference type="Pfam" id="PF12019"/>
    </source>
</evidence>
<name>A0AAW9RNZ9_9GAMM</name>
<dbReference type="Proteomes" id="UP001359886">
    <property type="component" value="Unassembled WGS sequence"/>
</dbReference>
<dbReference type="Pfam" id="PF12019">
    <property type="entry name" value="GspH"/>
    <property type="match status" value="1"/>
</dbReference>
<dbReference type="InterPro" id="IPR022346">
    <property type="entry name" value="T2SS_GspH"/>
</dbReference>
<comment type="similarity">
    <text evidence="9">Belongs to the GSP H family.</text>
</comment>